<protein>
    <submittedName>
        <fullName evidence="5">HK97 family phage prohead protease</fullName>
    </submittedName>
</protein>
<evidence type="ECO:0000313" key="5">
    <source>
        <dbReference type="EMBL" id="ATJ90669.1"/>
    </source>
</evidence>
<feature type="domain" description="Prohead serine protease" evidence="4">
    <location>
        <begin position="50"/>
        <end position="196"/>
    </location>
</feature>
<evidence type="ECO:0000256" key="1">
    <source>
        <dbReference type="ARBA" id="ARBA00022612"/>
    </source>
</evidence>
<organism evidence="5 6">
    <name type="scientific">Acetobacter tropicalis</name>
    <dbReference type="NCBI Taxonomy" id="104102"/>
    <lineage>
        <taxon>Bacteria</taxon>
        <taxon>Pseudomonadati</taxon>
        <taxon>Pseudomonadota</taxon>
        <taxon>Alphaproteobacteria</taxon>
        <taxon>Acetobacterales</taxon>
        <taxon>Acetobacteraceae</taxon>
        <taxon>Acetobacter</taxon>
    </lineage>
</organism>
<accession>A0A291PGS5</accession>
<gene>
    <name evidence="5" type="ORF">CIW82_08195</name>
</gene>
<dbReference type="InterPro" id="IPR006433">
    <property type="entry name" value="Prohead_protease"/>
</dbReference>
<name>A0A291PGS5_9PROT</name>
<dbReference type="NCBIfam" id="TIGR01543">
    <property type="entry name" value="proheadase_HK97"/>
    <property type="match status" value="1"/>
</dbReference>
<keyword evidence="2 5" id="KW-0645">Protease</keyword>
<dbReference type="InterPro" id="IPR054613">
    <property type="entry name" value="Peptidase_S78_dom"/>
</dbReference>
<sequence length="255" mass="28123">MPRVIRSATNRPAIADPSIFEDNMRVPYLSTRSGAGKPWTRECNLRFDCRSIADDGTFEGYASVFGVLETSYGTQFAPGAFSASLAASKSAGTMPKMLWQHDWTQPIGVYTEMSEDKRGLLVQGQLILSVPQAKAAYDLLKARAIDGLSVGFIINSYEYDADDDVMTITEADLWEVSIVTFAANPEARVGNVRNAENIRTERDFERFLREEGGFSNNRAKAIASRGFRAADAHRDDGALDSGILEDLEALRQTFS</sequence>
<evidence type="ECO:0000259" key="4">
    <source>
        <dbReference type="Pfam" id="PF04586"/>
    </source>
</evidence>
<evidence type="ECO:0000256" key="3">
    <source>
        <dbReference type="ARBA" id="ARBA00022801"/>
    </source>
</evidence>
<dbReference type="AlphaFoldDB" id="A0A291PGS5"/>
<dbReference type="GO" id="GO:0006508">
    <property type="term" value="P:proteolysis"/>
    <property type="evidence" value="ECO:0007669"/>
    <property type="project" value="UniProtKB-KW"/>
</dbReference>
<keyword evidence="1" id="KW-1188">Viral release from host cell</keyword>
<dbReference type="EMBL" id="CP022699">
    <property type="protein sequence ID" value="ATJ90669.1"/>
    <property type="molecule type" value="Genomic_DNA"/>
</dbReference>
<dbReference type="KEGG" id="ato:CIW82_08195"/>
<proteinExistence type="predicted"/>
<reference evidence="5 6" key="1">
    <citation type="submission" date="2017-08" db="EMBL/GenBank/DDBJ databases">
        <title>Complete Genome Sequence of Acetobacter tropicalis Oregon-R-modENCODE STRAIN BDGP1, an acetic acid bacterium isolated from Drosophila melanogaster gut.</title>
        <authorList>
            <person name="Wan K.H."/>
            <person name="Yu C."/>
            <person name="Park S."/>
            <person name="Hammonds A.S."/>
            <person name="Booth B.W."/>
            <person name="Celniker S.E."/>
        </authorList>
    </citation>
    <scope>NUCLEOTIDE SEQUENCE [LARGE SCALE GENOMIC DNA]</scope>
    <source>
        <strain evidence="5 6">BDGP1</strain>
    </source>
</reference>
<keyword evidence="3" id="KW-0378">Hydrolase</keyword>
<evidence type="ECO:0000313" key="6">
    <source>
        <dbReference type="Proteomes" id="UP000220394"/>
    </source>
</evidence>
<dbReference type="Pfam" id="PF04586">
    <property type="entry name" value="Peptidase_S78"/>
    <property type="match status" value="1"/>
</dbReference>
<dbReference type="Proteomes" id="UP000220394">
    <property type="component" value="Chromosome"/>
</dbReference>
<evidence type="ECO:0000256" key="2">
    <source>
        <dbReference type="ARBA" id="ARBA00022670"/>
    </source>
</evidence>
<dbReference type="GO" id="GO:0008233">
    <property type="term" value="F:peptidase activity"/>
    <property type="evidence" value="ECO:0007669"/>
    <property type="project" value="UniProtKB-KW"/>
</dbReference>